<dbReference type="VEuPathDB" id="VectorBase:GAUT040978"/>
<protein>
    <submittedName>
        <fullName evidence="2">Uncharacterized protein</fullName>
    </submittedName>
</protein>
<feature type="transmembrane region" description="Helical" evidence="1">
    <location>
        <begin position="21"/>
        <end position="45"/>
    </location>
</feature>
<sequence length="112" mass="13008">MTKYLKTQLFDIPPSRMFAHICLVLIKVFNYYLHLMLLILLYTLLNLAECLEKKSEVIAYKRHISSQCRQLLLTRQPIAADMKIWITLQFLTLSARAAFATFALITTNVEQA</sequence>
<evidence type="ECO:0000313" key="3">
    <source>
        <dbReference type="Proteomes" id="UP000078200"/>
    </source>
</evidence>
<dbReference type="Proteomes" id="UP000078200">
    <property type="component" value="Unassembled WGS sequence"/>
</dbReference>
<evidence type="ECO:0000313" key="2">
    <source>
        <dbReference type="EnsemblMetazoa" id="GAUT040978-PA"/>
    </source>
</evidence>
<keyword evidence="3" id="KW-1185">Reference proteome</keyword>
<dbReference type="AlphaFoldDB" id="A0A1A9VLQ6"/>
<dbReference type="EnsemblMetazoa" id="GAUT040978-RA">
    <property type="protein sequence ID" value="GAUT040978-PA"/>
    <property type="gene ID" value="GAUT040978"/>
</dbReference>
<organism evidence="2 3">
    <name type="scientific">Glossina austeni</name>
    <name type="common">Savannah tsetse fly</name>
    <dbReference type="NCBI Taxonomy" id="7395"/>
    <lineage>
        <taxon>Eukaryota</taxon>
        <taxon>Metazoa</taxon>
        <taxon>Ecdysozoa</taxon>
        <taxon>Arthropoda</taxon>
        <taxon>Hexapoda</taxon>
        <taxon>Insecta</taxon>
        <taxon>Pterygota</taxon>
        <taxon>Neoptera</taxon>
        <taxon>Endopterygota</taxon>
        <taxon>Diptera</taxon>
        <taxon>Brachycera</taxon>
        <taxon>Muscomorpha</taxon>
        <taxon>Hippoboscoidea</taxon>
        <taxon>Glossinidae</taxon>
        <taxon>Glossina</taxon>
    </lineage>
</organism>
<keyword evidence="1" id="KW-0812">Transmembrane</keyword>
<accession>A0A1A9VLQ6</accession>
<keyword evidence="1" id="KW-0472">Membrane</keyword>
<name>A0A1A9VLQ6_GLOAU</name>
<reference evidence="2" key="1">
    <citation type="submission" date="2020-05" db="UniProtKB">
        <authorList>
            <consortium name="EnsemblMetazoa"/>
        </authorList>
    </citation>
    <scope>IDENTIFICATION</scope>
    <source>
        <strain evidence="2">TTRI</strain>
    </source>
</reference>
<keyword evidence="1" id="KW-1133">Transmembrane helix</keyword>
<proteinExistence type="predicted"/>
<evidence type="ECO:0000256" key="1">
    <source>
        <dbReference type="SAM" id="Phobius"/>
    </source>
</evidence>